<dbReference type="Gene3D" id="3.40.50.720">
    <property type="entry name" value="NAD(P)-binding Rossmann-like Domain"/>
    <property type="match status" value="1"/>
</dbReference>
<dbReference type="PANTHER" id="PTHR24321">
    <property type="entry name" value="DEHYDROGENASES, SHORT CHAIN"/>
    <property type="match status" value="1"/>
</dbReference>
<evidence type="ECO:0000313" key="3">
    <source>
        <dbReference type="EMBL" id="KAJ9605419.1"/>
    </source>
</evidence>
<dbReference type="PRINTS" id="PR00081">
    <property type="entry name" value="GDHRDH"/>
</dbReference>
<sequence length="123" mass="12838">MALYIDSNIALEGLAYGWAAEFGRSRGVNVNGKLLPAYIEGLATPYSVSISNVSVVSVPTDLISEMPEEQQDIIRNENAAKAAAAPRVGEPDDVAQVVAFLASESSKRVTGSTISANGGTIII</sequence>
<dbReference type="AlphaFoldDB" id="A0AA39CEN6"/>
<organism evidence="3 4">
    <name type="scientific">Cladophialophora chaetospira</name>
    <dbReference type="NCBI Taxonomy" id="386627"/>
    <lineage>
        <taxon>Eukaryota</taxon>
        <taxon>Fungi</taxon>
        <taxon>Dikarya</taxon>
        <taxon>Ascomycota</taxon>
        <taxon>Pezizomycotina</taxon>
        <taxon>Eurotiomycetes</taxon>
        <taxon>Chaetothyriomycetidae</taxon>
        <taxon>Chaetothyriales</taxon>
        <taxon>Herpotrichiellaceae</taxon>
        <taxon>Cladophialophora</taxon>
    </lineage>
</organism>
<gene>
    <name evidence="3" type="ORF">H2200_010076</name>
</gene>
<protein>
    <submittedName>
        <fullName evidence="3">Uncharacterized protein</fullName>
    </submittedName>
</protein>
<evidence type="ECO:0000256" key="2">
    <source>
        <dbReference type="ARBA" id="ARBA00023002"/>
    </source>
</evidence>
<comment type="caution">
    <text evidence="3">The sequence shown here is derived from an EMBL/GenBank/DDBJ whole genome shotgun (WGS) entry which is preliminary data.</text>
</comment>
<dbReference type="GO" id="GO:0016491">
    <property type="term" value="F:oxidoreductase activity"/>
    <property type="evidence" value="ECO:0007669"/>
    <property type="project" value="UniProtKB-KW"/>
</dbReference>
<evidence type="ECO:0000313" key="4">
    <source>
        <dbReference type="Proteomes" id="UP001172673"/>
    </source>
</evidence>
<dbReference type="InterPro" id="IPR002347">
    <property type="entry name" value="SDR_fam"/>
</dbReference>
<dbReference type="SUPFAM" id="SSF51735">
    <property type="entry name" value="NAD(P)-binding Rossmann-fold domains"/>
    <property type="match status" value="1"/>
</dbReference>
<proteinExistence type="inferred from homology"/>
<accession>A0AA39CEN6</accession>
<name>A0AA39CEN6_9EURO</name>
<dbReference type="Pfam" id="PF13561">
    <property type="entry name" value="adh_short_C2"/>
    <property type="match status" value="1"/>
</dbReference>
<dbReference type="Proteomes" id="UP001172673">
    <property type="component" value="Unassembled WGS sequence"/>
</dbReference>
<dbReference type="EMBL" id="JAPDRK010000016">
    <property type="protein sequence ID" value="KAJ9605419.1"/>
    <property type="molecule type" value="Genomic_DNA"/>
</dbReference>
<keyword evidence="2" id="KW-0560">Oxidoreductase</keyword>
<keyword evidence="4" id="KW-1185">Reference proteome</keyword>
<reference evidence="3" key="1">
    <citation type="submission" date="2022-10" db="EMBL/GenBank/DDBJ databases">
        <title>Culturing micro-colonial fungi from biological soil crusts in the Mojave desert and describing Neophaeococcomyces mojavensis, and introducing the new genera and species Taxawa tesnikishii.</title>
        <authorList>
            <person name="Kurbessoian T."/>
            <person name="Stajich J.E."/>
        </authorList>
    </citation>
    <scope>NUCLEOTIDE SEQUENCE</scope>
    <source>
        <strain evidence="3">TK_41</strain>
    </source>
</reference>
<dbReference type="PANTHER" id="PTHR24321:SF8">
    <property type="entry name" value="ESTRADIOL 17-BETA-DEHYDROGENASE 8-RELATED"/>
    <property type="match status" value="1"/>
</dbReference>
<comment type="similarity">
    <text evidence="1">Belongs to the short-chain dehydrogenases/reductases (SDR) family.</text>
</comment>
<evidence type="ECO:0000256" key="1">
    <source>
        <dbReference type="ARBA" id="ARBA00006484"/>
    </source>
</evidence>
<dbReference type="InterPro" id="IPR036291">
    <property type="entry name" value="NAD(P)-bd_dom_sf"/>
</dbReference>